<dbReference type="InterPro" id="IPR050196">
    <property type="entry name" value="Cytochrome_P450_Monoox"/>
</dbReference>
<comment type="caution">
    <text evidence="8">The sequence shown here is derived from an EMBL/GenBank/DDBJ whole genome shotgun (WGS) entry which is preliminary data.</text>
</comment>
<keyword evidence="4" id="KW-0479">Metal-binding</keyword>
<keyword evidence="6" id="KW-0408">Iron</keyword>
<evidence type="ECO:0000256" key="1">
    <source>
        <dbReference type="ARBA" id="ARBA00001971"/>
    </source>
</evidence>
<evidence type="ECO:0000256" key="3">
    <source>
        <dbReference type="ARBA" id="ARBA00022617"/>
    </source>
</evidence>
<dbReference type="PANTHER" id="PTHR24291:SF50">
    <property type="entry name" value="BIFUNCTIONAL ALBAFLAVENONE MONOOXYGENASE_TERPENE SYNTHASE"/>
    <property type="match status" value="1"/>
</dbReference>
<evidence type="ECO:0000256" key="4">
    <source>
        <dbReference type="ARBA" id="ARBA00022723"/>
    </source>
</evidence>
<dbReference type="PRINTS" id="PR00463">
    <property type="entry name" value="EP450I"/>
</dbReference>
<dbReference type="Gene3D" id="1.10.630.10">
    <property type="entry name" value="Cytochrome P450"/>
    <property type="match status" value="1"/>
</dbReference>
<keyword evidence="3" id="KW-0349">Heme</keyword>
<name>A0ABP1Q0Y9_9HEXA</name>
<evidence type="ECO:0000256" key="6">
    <source>
        <dbReference type="ARBA" id="ARBA00023004"/>
    </source>
</evidence>
<sequence>MIVLNSPEYIQKLLGSTDTNYFGKGFFYKPFKPFWKDGLIASNGAKWKFRRSLMEKHMFSFKTVLSYMKIFNREGDTLVTEIGKHFSDGKEKAIDKLLFNAALESITQAGYGTSIADLKPLLSNPEFCLTHAVARVKEIVMTRMLKPWLYLDFIWNLHPMSKEEKILIECGRNLILAGLSNDAEQPLKNNGVGMHRELMVAGVSLEGIIEETITLVTAGYETTANTLHFLLFFLALHPKHQKICREEVDSLYDDVDLCPSGFIEFRALSKLKHLEMCFYETQRLLPTVFMIMRKIDIPLQLDDDLKLPAGSEMLVYIPGLHKNPKYFPDPDNFIPERFSPEQSKSWHPYAFIPFAAGPRKCVGYKFATMEILTFVAKLLRSYEWETTERFEDVVLLPHITTTPQTPMKFLFMKRDQQGNCE</sequence>
<evidence type="ECO:0000256" key="7">
    <source>
        <dbReference type="ARBA" id="ARBA00023033"/>
    </source>
</evidence>
<keyword evidence="5" id="KW-0560">Oxidoreductase</keyword>
<proteinExistence type="inferred from homology"/>
<organism evidence="8 9">
    <name type="scientific">Orchesella dallaii</name>
    <dbReference type="NCBI Taxonomy" id="48710"/>
    <lineage>
        <taxon>Eukaryota</taxon>
        <taxon>Metazoa</taxon>
        <taxon>Ecdysozoa</taxon>
        <taxon>Arthropoda</taxon>
        <taxon>Hexapoda</taxon>
        <taxon>Collembola</taxon>
        <taxon>Entomobryomorpha</taxon>
        <taxon>Entomobryoidea</taxon>
        <taxon>Orchesellidae</taxon>
        <taxon>Orchesellinae</taxon>
        <taxon>Orchesella</taxon>
    </lineage>
</organism>
<reference evidence="8 9" key="1">
    <citation type="submission" date="2024-08" db="EMBL/GenBank/DDBJ databases">
        <authorList>
            <person name="Cucini C."/>
            <person name="Frati F."/>
        </authorList>
    </citation>
    <scope>NUCLEOTIDE SEQUENCE [LARGE SCALE GENOMIC DNA]</scope>
</reference>
<evidence type="ECO:0000256" key="2">
    <source>
        <dbReference type="ARBA" id="ARBA00010617"/>
    </source>
</evidence>
<comment type="similarity">
    <text evidence="2">Belongs to the cytochrome P450 family.</text>
</comment>
<gene>
    <name evidence="8" type="ORF">ODALV1_LOCUS6010</name>
</gene>
<dbReference type="InterPro" id="IPR036396">
    <property type="entry name" value="Cyt_P450_sf"/>
</dbReference>
<dbReference type="InterPro" id="IPR001128">
    <property type="entry name" value="Cyt_P450"/>
</dbReference>
<evidence type="ECO:0000313" key="9">
    <source>
        <dbReference type="Proteomes" id="UP001642540"/>
    </source>
</evidence>
<protein>
    <recommendedName>
        <fullName evidence="10">Cytochrome P450 4V2</fullName>
    </recommendedName>
</protein>
<comment type="cofactor">
    <cofactor evidence="1">
        <name>heme</name>
        <dbReference type="ChEBI" id="CHEBI:30413"/>
    </cofactor>
</comment>
<evidence type="ECO:0008006" key="10">
    <source>
        <dbReference type="Google" id="ProtNLM"/>
    </source>
</evidence>
<evidence type="ECO:0000313" key="8">
    <source>
        <dbReference type="EMBL" id="CAL8085118.1"/>
    </source>
</evidence>
<keyword evidence="9" id="KW-1185">Reference proteome</keyword>
<dbReference type="PRINTS" id="PR00385">
    <property type="entry name" value="P450"/>
</dbReference>
<dbReference type="Proteomes" id="UP001642540">
    <property type="component" value="Unassembled WGS sequence"/>
</dbReference>
<dbReference type="SUPFAM" id="SSF48264">
    <property type="entry name" value="Cytochrome P450"/>
    <property type="match status" value="1"/>
</dbReference>
<evidence type="ECO:0000256" key="5">
    <source>
        <dbReference type="ARBA" id="ARBA00023002"/>
    </source>
</evidence>
<accession>A0ABP1Q0Y9</accession>
<dbReference type="InterPro" id="IPR002401">
    <property type="entry name" value="Cyt_P450_E_grp-I"/>
</dbReference>
<dbReference type="EMBL" id="CAXLJM020000019">
    <property type="protein sequence ID" value="CAL8085118.1"/>
    <property type="molecule type" value="Genomic_DNA"/>
</dbReference>
<dbReference type="Pfam" id="PF00067">
    <property type="entry name" value="p450"/>
    <property type="match status" value="1"/>
</dbReference>
<keyword evidence="7" id="KW-0503">Monooxygenase</keyword>
<dbReference type="PANTHER" id="PTHR24291">
    <property type="entry name" value="CYTOCHROME P450 FAMILY 4"/>
    <property type="match status" value="1"/>
</dbReference>